<dbReference type="AlphaFoldDB" id="A0A699S8Y2"/>
<protein>
    <submittedName>
        <fullName evidence="2">Uncharacterized protein</fullName>
    </submittedName>
</protein>
<organism evidence="2">
    <name type="scientific">Tanacetum cinerariifolium</name>
    <name type="common">Dalmatian daisy</name>
    <name type="synonym">Chrysanthemum cinerariifolium</name>
    <dbReference type="NCBI Taxonomy" id="118510"/>
    <lineage>
        <taxon>Eukaryota</taxon>
        <taxon>Viridiplantae</taxon>
        <taxon>Streptophyta</taxon>
        <taxon>Embryophyta</taxon>
        <taxon>Tracheophyta</taxon>
        <taxon>Spermatophyta</taxon>
        <taxon>Magnoliopsida</taxon>
        <taxon>eudicotyledons</taxon>
        <taxon>Gunneridae</taxon>
        <taxon>Pentapetalae</taxon>
        <taxon>asterids</taxon>
        <taxon>campanulids</taxon>
        <taxon>Asterales</taxon>
        <taxon>Asteraceae</taxon>
        <taxon>Asteroideae</taxon>
        <taxon>Anthemideae</taxon>
        <taxon>Anthemidinae</taxon>
        <taxon>Tanacetum</taxon>
    </lineage>
</organism>
<name>A0A699S8Y2_TANCI</name>
<feature type="region of interest" description="Disordered" evidence="1">
    <location>
        <begin position="46"/>
        <end position="78"/>
    </location>
</feature>
<reference evidence="2" key="1">
    <citation type="journal article" date="2019" name="Sci. Rep.">
        <title>Draft genome of Tanacetum cinerariifolium, the natural source of mosquito coil.</title>
        <authorList>
            <person name="Yamashiro T."/>
            <person name="Shiraishi A."/>
            <person name="Satake H."/>
            <person name="Nakayama K."/>
        </authorList>
    </citation>
    <scope>NUCLEOTIDE SEQUENCE</scope>
</reference>
<evidence type="ECO:0000313" key="2">
    <source>
        <dbReference type="EMBL" id="GFC93727.1"/>
    </source>
</evidence>
<feature type="non-terminal residue" evidence="2">
    <location>
        <position position="1"/>
    </location>
</feature>
<comment type="caution">
    <text evidence="2">The sequence shown here is derived from an EMBL/GenBank/DDBJ whole genome shotgun (WGS) entry which is preliminary data.</text>
</comment>
<gene>
    <name evidence="2" type="ORF">Tci_865697</name>
</gene>
<sequence length="88" mass="8747">AVRNSPLPHVGAVFVCGLPHCAPPGAAAALVGRGVRGLGATRVRARSRRGRGHLPGCGQQPAQPGIAAGHRGSSARGTPKVFAVLSGQ</sequence>
<proteinExistence type="predicted"/>
<dbReference type="EMBL" id="BKCJ011145045">
    <property type="protein sequence ID" value="GFC93727.1"/>
    <property type="molecule type" value="Genomic_DNA"/>
</dbReference>
<evidence type="ECO:0000256" key="1">
    <source>
        <dbReference type="SAM" id="MobiDB-lite"/>
    </source>
</evidence>
<accession>A0A699S8Y2</accession>